<protein>
    <submittedName>
        <fullName evidence="1">AAA family ATPase</fullName>
    </submittedName>
</protein>
<dbReference type="InterPro" id="IPR027417">
    <property type="entry name" value="P-loop_NTPase"/>
</dbReference>
<evidence type="ECO:0000313" key="2">
    <source>
        <dbReference type="Proteomes" id="UP000683213"/>
    </source>
</evidence>
<proteinExistence type="predicted"/>
<dbReference type="Gene3D" id="3.40.50.300">
    <property type="entry name" value="P-loop containing nucleotide triphosphate hydrolases"/>
    <property type="match status" value="1"/>
</dbReference>
<dbReference type="EMBL" id="JAGVWF010000008">
    <property type="protein sequence ID" value="MBS3058914.1"/>
    <property type="molecule type" value="Genomic_DNA"/>
</dbReference>
<comment type="caution">
    <text evidence="1">The sequence shown here is derived from an EMBL/GenBank/DDBJ whole genome shotgun (WGS) entry which is preliminary data.</text>
</comment>
<organism evidence="1 2">
    <name type="scientific">Candidatus Iainarchaeum sp</name>
    <dbReference type="NCBI Taxonomy" id="3101447"/>
    <lineage>
        <taxon>Archaea</taxon>
        <taxon>Candidatus Iainarchaeota</taxon>
        <taxon>Candidatus Iainarchaeia</taxon>
        <taxon>Candidatus Iainarchaeales</taxon>
        <taxon>Candidatus Iainarchaeaceae</taxon>
        <taxon>Candidatus Iainarchaeum</taxon>
    </lineage>
</organism>
<dbReference type="SUPFAM" id="SSF52540">
    <property type="entry name" value="P-loop containing nucleoside triphosphate hydrolases"/>
    <property type="match status" value="1"/>
</dbReference>
<sequence>MRILLTGTPGVGKTSIARVLARKLKYRLINEYSFAVENGIGEWDAEEEALG</sequence>
<reference evidence="1" key="2">
    <citation type="submission" date="2021-05" db="EMBL/GenBank/DDBJ databases">
        <title>Protein family content uncovers lineage relationships and bacterial pathway maintenance mechanisms in DPANN archaea.</title>
        <authorList>
            <person name="Castelle C.J."/>
            <person name="Meheust R."/>
            <person name="Jaffe A.L."/>
            <person name="Seitz K."/>
            <person name="Gong X."/>
            <person name="Baker B.J."/>
            <person name="Banfield J.F."/>
        </authorList>
    </citation>
    <scope>NUCLEOTIDE SEQUENCE</scope>
    <source>
        <strain evidence="1">RIFCSPHIGHO2_01_FULL_GW2011_AR10_43_9</strain>
    </source>
</reference>
<dbReference type="AlphaFoldDB" id="A0A8T4KXW0"/>
<reference evidence="1" key="1">
    <citation type="submission" date="2021-03" db="EMBL/GenBank/DDBJ databases">
        <authorList>
            <person name="Jaffe A."/>
        </authorList>
    </citation>
    <scope>NUCLEOTIDE SEQUENCE</scope>
    <source>
        <strain evidence="1">RIFCSPHIGHO2_01_FULL_GW2011_AR10_43_9</strain>
    </source>
</reference>
<name>A0A8T4KXW0_9ARCH</name>
<evidence type="ECO:0000313" key="1">
    <source>
        <dbReference type="EMBL" id="MBS3058914.1"/>
    </source>
</evidence>
<gene>
    <name evidence="1" type="ORF">J4224_00635</name>
</gene>
<dbReference type="Pfam" id="PF13238">
    <property type="entry name" value="AAA_18"/>
    <property type="match status" value="1"/>
</dbReference>
<accession>A0A8T4KXW0</accession>
<dbReference type="Proteomes" id="UP000683213">
    <property type="component" value="Unassembled WGS sequence"/>
</dbReference>